<keyword evidence="2" id="KW-1185">Reference proteome</keyword>
<dbReference type="EMBL" id="JAWDGP010001753">
    <property type="protein sequence ID" value="KAK3788610.1"/>
    <property type="molecule type" value="Genomic_DNA"/>
</dbReference>
<accession>A0AAE1E027</accession>
<name>A0AAE1E027_9GAST</name>
<reference evidence="1" key="1">
    <citation type="journal article" date="2023" name="G3 (Bethesda)">
        <title>A reference genome for the long-term kleptoplast-retaining sea slug Elysia crispata morphotype clarki.</title>
        <authorList>
            <person name="Eastman K.E."/>
            <person name="Pendleton A.L."/>
            <person name="Shaikh M.A."/>
            <person name="Suttiyut T."/>
            <person name="Ogas R."/>
            <person name="Tomko P."/>
            <person name="Gavelis G."/>
            <person name="Widhalm J.R."/>
            <person name="Wisecaver J.H."/>
        </authorList>
    </citation>
    <scope>NUCLEOTIDE SEQUENCE</scope>
    <source>
        <strain evidence="1">ECLA1</strain>
    </source>
</reference>
<organism evidence="1 2">
    <name type="scientific">Elysia crispata</name>
    <name type="common">lettuce slug</name>
    <dbReference type="NCBI Taxonomy" id="231223"/>
    <lineage>
        <taxon>Eukaryota</taxon>
        <taxon>Metazoa</taxon>
        <taxon>Spiralia</taxon>
        <taxon>Lophotrochozoa</taxon>
        <taxon>Mollusca</taxon>
        <taxon>Gastropoda</taxon>
        <taxon>Heterobranchia</taxon>
        <taxon>Euthyneura</taxon>
        <taxon>Panpulmonata</taxon>
        <taxon>Sacoglossa</taxon>
        <taxon>Placobranchoidea</taxon>
        <taxon>Plakobranchidae</taxon>
        <taxon>Elysia</taxon>
    </lineage>
</organism>
<proteinExistence type="predicted"/>
<dbReference type="AlphaFoldDB" id="A0AAE1E027"/>
<dbReference type="Proteomes" id="UP001283361">
    <property type="component" value="Unassembled WGS sequence"/>
</dbReference>
<evidence type="ECO:0000313" key="1">
    <source>
        <dbReference type="EMBL" id="KAK3788610.1"/>
    </source>
</evidence>
<gene>
    <name evidence="1" type="ORF">RRG08_031266</name>
</gene>
<evidence type="ECO:0000313" key="2">
    <source>
        <dbReference type="Proteomes" id="UP001283361"/>
    </source>
</evidence>
<comment type="caution">
    <text evidence="1">The sequence shown here is derived from an EMBL/GenBank/DDBJ whole genome shotgun (WGS) entry which is preliminary data.</text>
</comment>
<protein>
    <submittedName>
        <fullName evidence="1">Uncharacterized protein</fullName>
    </submittedName>
</protein>
<sequence>MCPTRSPTDPQNVGQAAGSKLKCCHLSNFPGGVSNLVSLPNDDKASVSTCGPSGVFCLQPKPWGSALVSRDGVEITRSRLDPTRNIMLEVLVYSHKPASVLCCCHTDKVMSCREFLYIRFEDRNLTGLGRRWILVPCMTHSWCRKFMVERYSVGVHFGVSRPRLDGRCRCGTIYPVIRKLRHSTCPLTANKREEEKPAKSMPNPNCPPSSRTRAGYLDQGVRSKRWGSVPTKWVQYASTIVSITSRFRGAWGRTVRSICTAFLRAWRKQLGFIDARLGRYGQDLPDLGLGI</sequence>